<feature type="chain" id="PRO_5019438011" description="EamA domain-containing protein" evidence="8">
    <location>
        <begin position="21"/>
        <end position="445"/>
    </location>
</feature>
<evidence type="ECO:0000313" key="10">
    <source>
        <dbReference type="EMBL" id="VEU34130.1"/>
    </source>
</evidence>
<evidence type="ECO:0000256" key="2">
    <source>
        <dbReference type="ARBA" id="ARBA00022475"/>
    </source>
</evidence>
<evidence type="ECO:0000313" key="11">
    <source>
        <dbReference type="Proteomes" id="UP000291116"/>
    </source>
</evidence>
<dbReference type="Proteomes" id="UP000291116">
    <property type="component" value="Unassembled WGS sequence"/>
</dbReference>
<feature type="domain" description="EamA" evidence="9">
    <location>
        <begin position="112"/>
        <end position="267"/>
    </location>
</feature>
<dbReference type="OrthoDB" id="511355at2759"/>
<dbReference type="Pfam" id="PF00892">
    <property type="entry name" value="EamA"/>
    <property type="match status" value="2"/>
</dbReference>
<name>A0A448YWH0_9STRA</name>
<keyword evidence="4 7" id="KW-1133">Transmembrane helix</keyword>
<reference evidence="10 11" key="1">
    <citation type="submission" date="2019-01" db="EMBL/GenBank/DDBJ databases">
        <authorList>
            <person name="Ferrante I. M."/>
        </authorList>
    </citation>
    <scope>NUCLEOTIDE SEQUENCE [LARGE SCALE GENOMIC DNA]</scope>
    <source>
        <strain evidence="10 11">B856</strain>
    </source>
</reference>
<feature type="transmembrane region" description="Helical" evidence="7">
    <location>
        <begin position="252"/>
        <end position="272"/>
    </location>
</feature>
<comment type="subcellular location">
    <subcellularLocation>
        <location evidence="1">Cell membrane</location>
        <topology evidence="1">Multi-pass membrane protein</topology>
    </subcellularLocation>
</comment>
<feature type="transmembrane region" description="Helical" evidence="7">
    <location>
        <begin position="12"/>
        <end position="34"/>
    </location>
</feature>
<feature type="transmembrane region" description="Helical" evidence="7">
    <location>
        <begin position="292"/>
        <end position="311"/>
    </location>
</feature>
<feature type="transmembrane region" description="Helical" evidence="7">
    <location>
        <begin position="115"/>
        <end position="135"/>
    </location>
</feature>
<feature type="compositionally biased region" description="Low complexity" evidence="6">
    <location>
        <begin position="91"/>
        <end position="103"/>
    </location>
</feature>
<keyword evidence="3 7" id="KW-0812">Transmembrane</keyword>
<evidence type="ECO:0000259" key="9">
    <source>
        <dbReference type="Pfam" id="PF00892"/>
    </source>
</evidence>
<accession>A0A448YWH0</accession>
<dbReference type="PANTHER" id="PTHR42920:SF5">
    <property type="entry name" value="EAMA DOMAIN-CONTAINING PROTEIN"/>
    <property type="match status" value="1"/>
</dbReference>
<dbReference type="InterPro" id="IPR037185">
    <property type="entry name" value="EmrE-like"/>
</dbReference>
<feature type="transmembrane region" description="Helical" evidence="7">
    <location>
        <begin position="323"/>
        <end position="342"/>
    </location>
</feature>
<sequence>MFRLSSSPLCSAFLFSVVTAWILLSCSSCCQYAFAFAAFTKIPNSLVDDRFLEKERRNPLTRLTASRSRPLGNKPDASNHIERSNSSNARSSTGLASTTTDGGSDSDDAVQKGRILLALVAMLYGTLNVSLRFVYDLPEVPPSAAALSATRGWIAFLCFLPPLLRNKLKSNSNTVVEVETVASSLPSKADAIGPLFRSGVELALWNFLAQGLLNVGLVSTGSARASFLTQTSVLFTPLISTLIGKQKVGRSVWCGCLVALVGLVVLTLGGGGSAEAAASAFSLSFSKGDLCVLGGALSWSMYVFRISFLGPKHLDLALQGVKTGLVAVLYSVWWMASAALSGGGLEALSWSSLPSWMVCSPMVWFALLFSAVGPGTIADVLQQKGQKVVTPSEANILLSAEPIFATVFAVLLLGETSSLLEIVGGGLIIAAAAIASVPSDNAAGA</sequence>
<proteinExistence type="predicted"/>
<dbReference type="PROSITE" id="PS51257">
    <property type="entry name" value="PROKAR_LIPOPROTEIN"/>
    <property type="match status" value="1"/>
</dbReference>
<evidence type="ECO:0000256" key="3">
    <source>
        <dbReference type="ARBA" id="ARBA00022692"/>
    </source>
</evidence>
<organism evidence="10 11">
    <name type="scientific">Pseudo-nitzschia multistriata</name>
    <dbReference type="NCBI Taxonomy" id="183589"/>
    <lineage>
        <taxon>Eukaryota</taxon>
        <taxon>Sar</taxon>
        <taxon>Stramenopiles</taxon>
        <taxon>Ochrophyta</taxon>
        <taxon>Bacillariophyta</taxon>
        <taxon>Bacillariophyceae</taxon>
        <taxon>Bacillariophycidae</taxon>
        <taxon>Bacillariales</taxon>
        <taxon>Bacillariaceae</taxon>
        <taxon>Pseudo-nitzschia</taxon>
    </lineage>
</organism>
<dbReference type="AlphaFoldDB" id="A0A448YWH0"/>
<dbReference type="GO" id="GO:0005886">
    <property type="term" value="C:plasma membrane"/>
    <property type="evidence" value="ECO:0007669"/>
    <property type="project" value="UniProtKB-SubCell"/>
</dbReference>
<gene>
    <name evidence="10" type="ORF">PSNMU_V1.4_AUG-EV-PASAV3_0008250</name>
</gene>
<evidence type="ECO:0000256" key="1">
    <source>
        <dbReference type="ARBA" id="ARBA00004651"/>
    </source>
</evidence>
<protein>
    <recommendedName>
        <fullName evidence="9">EamA domain-containing protein</fullName>
    </recommendedName>
</protein>
<dbReference type="InterPro" id="IPR000620">
    <property type="entry name" value="EamA_dom"/>
</dbReference>
<keyword evidence="8" id="KW-0732">Signal</keyword>
<evidence type="ECO:0000256" key="4">
    <source>
        <dbReference type="ARBA" id="ARBA00022989"/>
    </source>
</evidence>
<feature type="domain" description="EamA" evidence="9">
    <location>
        <begin position="287"/>
        <end position="436"/>
    </location>
</feature>
<dbReference type="InterPro" id="IPR051258">
    <property type="entry name" value="Diverse_Substrate_Transporter"/>
</dbReference>
<evidence type="ECO:0000256" key="7">
    <source>
        <dbReference type="SAM" id="Phobius"/>
    </source>
</evidence>
<keyword evidence="5 7" id="KW-0472">Membrane</keyword>
<keyword evidence="11" id="KW-1185">Reference proteome</keyword>
<evidence type="ECO:0000256" key="8">
    <source>
        <dbReference type="SAM" id="SignalP"/>
    </source>
</evidence>
<dbReference type="EMBL" id="CAACVS010000019">
    <property type="protein sequence ID" value="VEU34130.1"/>
    <property type="molecule type" value="Genomic_DNA"/>
</dbReference>
<feature type="transmembrane region" description="Helical" evidence="7">
    <location>
        <begin position="419"/>
        <end position="437"/>
    </location>
</feature>
<feature type="transmembrane region" description="Helical" evidence="7">
    <location>
        <begin position="362"/>
        <end position="382"/>
    </location>
</feature>
<feature type="transmembrane region" description="Helical" evidence="7">
    <location>
        <begin position="394"/>
        <end position="413"/>
    </location>
</feature>
<evidence type="ECO:0000256" key="5">
    <source>
        <dbReference type="ARBA" id="ARBA00023136"/>
    </source>
</evidence>
<feature type="region of interest" description="Disordered" evidence="6">
    <location>
        <begin position="62"/>
        <end position="107"/>
    </location>
</feature>
<evidence type="ECO:0000256" key="6">
    <source>
        <dbReference type="SAM" id="MobiDB-lite"/>
    </source>
</evidence>
<feature type="signal peptide" evidence="8">
    <location>
        <begin position="1"/>
        <end position="20"/>
    </location>
</feature>
<dbReference type="SUPFAM" id="SSF103481">
    <property type="entry name" value="Multidrug resistance efflux transporter EmrE"/>
    <property type="match status" value="2"/>
</dbReference>
<dbReference type="PANTHER" id="PTHR42920">
    <property type="entry name" value="OS03G0707200 PROTEIN-RELATED"/>
    <property type="match status" value="1"/>
</dbReference>
<keyword evidence="2" id="KW-1003">Cell membrane</keyword>